<reference evidence="3 4" key="1">
    <citation type="submission" date="2017-05" db="EMBL/GenBank/DDBJ databases">
        <title>Genomic insights into alkan degradation activity of Oleiphilus messinensis.</title>
        <authorList>
            <person name="Kozyavkin S.A."/>
            <person name="Slesarev A.I."/>
            <person name="Golyshin P.N."/>
            <person name="Korzhenkov A."/>
            <person name="Golyshina O.N."/>
            <person name="Toshchakov S.V."/>
        </authorList>
    </citation>
    <scope>NUCLEOTIDE SEQUENCE [LARGE SCALE GENOMIC DNA]</scope>
    <source>
        <strain evidence="3 4">ME102</strain>
    </source>
</reference>
<dbReference type="KEGG" id="ome:OLMES_0290"/>
<feature type="domain" description="DUF4214" evidence="2">
    <location>
        <begin position="348"/>
        <end position="398"/>
    </location>
</feature>
<evidence type="ECO:0000256" key="1">
    <source>
        <dbReference type="SAM" id="MobiDB-lite"/>
    </source>
</evidence>
<dbReference type="EMBL" id="CP021425">
    <property type="protein sequence ID" value="ARU54396.1"/>
    <property type="molecule type" value="Genomic_DNA"/>
</dbReference>
<evidence type="ECO:0000313" key="4">
    <source>
        <dbReference type="Proteomes" id="UP000196027"/>
    </source>
</evidence>
<dbReference type="Pfam" id="PF13946">
    <property type="entry name" value="DUF4214"/>
    <property type="match status" value="1"/>
</dbReference>
<dbReference type="Proteomes" id="UP000196027">
    <property type="component" value="Chromosome"/>
</dbReference>
<sequence>MKISTTNTTPEARIRSQDTSVEALPAQTNATSTPLTQESVGNLNVPISNLSSENLHHPRHSYSHQTLINEVTAKFRIEFSELAADHFKFHQLLGSVFGGNYDVSIAENIREQVSADDFNFLPNIQVVDNDVLGWRAGAYSAKTHTVFLNEDIPKEILSQVYIEEVGHHLDALMSKMDTRGDEGAVFRLLLNGESNPEELAQQRVQNDSGIIEIDGRGVEVEFNDGVYLVDSQTVSIDQSLIQLANNQLNFQFNQPNYQQSVVNNGINNTLANLDNVTSTSRRSGGDHSSHSSKSTDEPNSSNRAETREQSNQTVEPDFIVQLNTNGASIGVNWELSANTLSGDQRWATNDELISSAYSHFLGRAPDDPAFSEYLSQLNSGRLTQRQFVDAIESSSEAESLREANINPDIKFFLSEPKNSELAAYFSAEPSVMDNHR</sequence>
<feature type="compositionally biased region" description="Polar residues" evidence="1">
    <location>
        <begin position="297"/>
        <end position="314"/>
    </location>
</feature>
<protein>
    <recommendedName>
        <fullName evidence="2">DUF4214 domain-containing protein</fullName>
    </recommendedName>
</protein>
<keyword evidence="4" id="KW-1185">Reference proteome</keyword>
<name>A0A1Y0I3M7_9GAMM</name>
<evidence type="ECO:0000259" key="2">
    <source>
        <dbReference type="Pfam" id="PF13946"/>
    </source>
</evidence>
<evidence type="ECO:0000313" key="3">
    <source>
        <dbReference type="EMBL" id="ARU54396.1"/>
    </source>
</evidence>
<dbReference type="InterPro" id="IPR025282">
    <property type="entry name" value="DUF4214"/>
</dbReference>
<organism evidence="3 4">
    <name type="scientific">Oleiphilus messinensis</name>
    <dbReference type="NCBI Taxonomy" id="141451"/>
    <lineage>
        <taxon>Bacteria</taxon>
        <taxon>Pseudomonadati</taxon>
        <taxon>Pseudomonadota</taxon>
        <taxon>Gammaproteobacteria</taxon>
        <taxon>Oceanospirillales</taxon>
        <taxon>Oleiphilaceae</taxon>
        <taxon>Oleiphilus</taxon>
    </lineage>
</organism>
<feature type="compositionally biased region" description="Polar residues" evidence="1">
    <location>
        <begin position="26"/>
        <end position="41"/>
    </location>
</feature>
<feature type="region of interest" description="Disordered" evidence="1">
    <location>
        <begin position="1"/>
        <end position="41"/>
    </location>
</feature>
<gene>
    <name evidence="3" type="ORF">OLMES_0290</name>
</gene>
<accession>A0A1Y0I3M7</accession>
<dbReference type="AlphaFoldDB" id="A0A1Y0I3M7"/>
<feature type="compositionally biased region" description="Polar residues" evidence="1">
    <location>
        <begin position="1"/>
        <end position="10"/>
    </location>
</feature>
<feature type="region of interest" description="Disordered" evidence="1">
    <location>
        <begin position="276"/>
        <end position="315"/>
    </location>
</feature>
<proteinExistence type="predicted"/>
<feature type="compositionally biased region" description="Basic and acidic residues" evidence="1">
    <location>
        <begin position="283"/>
        <end position="296"/>
    </location>
</feature>